<protein>
    <recommendedName>
        <fullName evidence="4">CCHC-type domain-containing protein</fullName>
    </recommendedName>
</protein>
<name>A0A6L2NYD2_TANCI</name>
<reference evidence="5" key="1">
    <citation type="journal article" date="2019" name="Sci. Rep.">
        <title>Draft genome of Tanacetum cinerariifolium, the natural source of mosquito coil.</title>
        <authorList>
            <person name="Yamashiro T."/>
            <person name="Shiraishi A."/>
            <person name="Satake H."/>
            <person name="Nakayama K."/>
        </authorList>
    </citation>
    <scope>NUCLEOTIDE SEQUENCE</scope>
</reference>
<gene>
    <name evidence="5" type="ORF">Tci_063158</name>
</gene>
<dbReference type="Gene3D" id="4.10.60.10">
    <property type="entry name" value="Zinc finger, CCHC-type"/>
    <property type="match status" value="1"/>
</dbReference>
<organism evidence="5">
    <name type="scientific">Tanacetum cinerariifolium</name>
    <name type="common">Dalmatian daisy</name>
    <name type="synonym">Chrysanthemum cinerariifolium</name>
    <dbReference type="NCBI Taxonomy" id="118510"/>
    <lineage>
        <taxon>Eukaryota</taxon>
        <taxon>Viridiplantae</taxon>
        <taxon>Streptophyta</taxon>
        <taxon>Embryophyta</taxon>
        <taxon>Tracheophyta</taxon>
        <taxon>Spermatophyta</taxon>
        <taxon>Magnoliopsida</taxon>
        <taxon>eudicotyledons</taxon>
        <taxon>Gunneridae</taxon>
        <taxon>Pentapetalae</taxon>
        <taxon>asterids</taxon>
        <taxon>campanulids</taxon>
        <taxon>Asterales</taxon>
        <taxon>Asteraceae</taxon>
        <taxon>Asteroideae</taxon>
        <taxon>Anthemideae</taxon>
        <taxon>Anthemidinae</taxon>
        <taxon>Tanacetum</taxon>
    </lineage>
</organism>
<feature type="domain" description="CCHC-type" evidence="4">
    <location>
        <begin position="56"/>
        <end position="70"/>
    </location>
</feature>
<evidence type="ECO:0000259" key="4">
    <source>
        <dbReference type="PROSITE" id="PS50158"/>
    </source>
</evidence>
<feature type="compositionally biased region" description="Basic and acidic residues" evidence="3">
    <location>
        <begin position="452"/>
        <end position="487"/>
    </location>
</feature>
<dbReference type="GO" id="GO:0008270">
    <property type="term" value="F:zinc ion binding"/>
    <property type="evidence" value="ECO:0007669"/>
    <property type="project" value="UniProtKB-KW"/>
</dbReference>
<dbReference type="PROSITE" id="PS50158">
    <property type="entry name" value="ZF_CCHC"/>
    <property type="match status" value="1"/>
</dbReference>
<sequence length="579" mass="66065">MKTWNKFHLNDIEKMDLRWQMAMLTIRARRFLKKIRRKLTINENDTIGFDKSNMECYNCHKRAHFARECRALRNQDTKHKDSTRRSVPMETPASTALVSRYKLGLKSVEERLEFFKNNEFIYLEDTKVLKVKIQMKDIAIGELRKKLEKSQKENDGIQLTIEKLKNASKSLNKLIDCQIVDNCKKRLGCEKYNAVPPPYIGNFRPPKLDLSYTGLDEFTVKPVVENKSIEEETKAVRKCTDAPIIEEWVSDDEEENVTQPKIEKKIVKPSIGKKESVKPRQQEKPARKIVKKGNPQMDLQDKGVIDSGCSRHMAGNMSYLKDNKEIDGGYVAFGGNPKGAKITRVPRKNNMYSVDLKNIIPKGGLTCLFAKVTSDESELWHKRYSLNSKAFRVFNSRTRIVEENLHIRFSKSTPNVVGSGPDWLFDIDELTRTMNYELVVAGTQSNGFVDPKSSHDDGFKPSSDDRKKVDEDPSKVSECKDKEKEDNVNSTNTINLVSSTVNAAGTNGVNVIGELPFDPDMPALEDVGTFDFSNEDEDDDVVADMNNYDRTIQVSPTSTTRIHKDHPLDQMIRDLHSVT</sequence>
<evidence type="ECO:0000256" key="2">
    <source>
        <dbReference type="SAM" id="Coils"/>
    </source>
</evidence>
<proteinExistence type="predicted"/>
<dbReference type="InterPro" id="IPR001878">
    <property type="entry name" value="Znf_CCHC"/>
</dbReference>
<dbReference type="SUPFAM" id="SSF57756">
    <property type="entry name" value="Retrovirus zinc finger-like domains"/>
    <property type="match status" value="1"/>
</dbReference>
<keyword evidence="1" id="KW-0863">Zinc-finger</keyword>
<feature type="region of interest" description="Disordered" evidence="3">
    <location>
        <begin position="270"/>
        <end position="290"/>
    </location>
</feature>
<comment type="caution">
    <text evidence="5">The sequence shown here is derived from an EMBL/GenBank/DDBJ whole genome shotgun (WGS) entry which is preliminary data.</text>
</comment>
<dbReference type="AlphaFoldDB" id="A0A6L2NYD2"/>
<evidence type="ECO:0000313" key="5">
    <source>
        <dbReference type="EMBL" id="GEU91180.1"/>
    </source>
</evidence>
<dbReference type="InterPro" id="IPR036875">
    <property type="entry name" value="Znf_CCHC_sf"/>
</dbReference>
<dbReference type="GO" id="GO:0003676">
    <property type="term" value="F:nucleic acid binding"/>
    <property type="evidence" value="ECO:0007669"/>
    <property type="project" value="InterPro"/>
</dbReference>
<evidence type="ECO:0000256" key="3">
    <source>
        <dbReference type="SAM" id="MobiDB-lite"/>
    </source>
</evidence>
<feature type="coiled-coil region" evidence="2">
    <location>
        <begin position="140"/>
        <end position="167"/>
    </location>
</feature>
<evidence type="ECO:0000256" key="1">
    <source>
        <dbReference type="PROSITE-ProRule" id="PRU00047"/>
    </source>
</evidence>
<dbReference type="SMART" id="SM00343">
    <property type="entry name" value="ZnF_C2HC"/>
    <property type="match status" value="1"/>
</dbReference>
<keyword evidence="2" id="KW-0175">Coiled coil</keyword>
<accession>A0A6L2NYD2</accession>
<feature type="region of interest" description="Disordered" evidence="3">
    <location>
        <begin position="447"/>
        <end position="491"/>
    </location>
</feature>
<keyword evidence="1" id="KW-0479">Metal-binding</keyword>
<feature type="compositionally biased region" description="Basic and acidic residues" evidence="3">
    <location>
        <begin position="270"/>
        <end position="286"/>
    </location>
</feature>
<dbReference type="EMBL" id="BKCJ010010348">
    <property type="protein sequence ID" value="GEU91180.1"/>
    <property type="molecule type" value="Genomic_DNA"/>
</dbReference>
<keyword evidence="1" id="KW-0862">Zinc</keyword>